<protein>
    <submittedName>
        <fullName evidence="2">Uncharacterized protein</fullName>
    </submittedName>
</protein>
<accession>A0A6N9I584</accession>
<keyword evidence="1" id="KW-0812">Transmembrane</keyword>
<evidence type="ECO:0000313" key="3">
    <source>
        <dbReference type="Proteomes" id="UP000449209"/>
    </source>
</evidence>
<dbReference type="Proteomes" id="UP000449209">
    <property type="component" value="Unassembled WGS sequence"/>
</dbReference>
<dbReference type="EMBL" id="WEZQ01000019">
    <property type="protein sequence ID" value="MYV18038.1"/>
    <property type="molecule type" value="Genomic_DNA"/>
</dbReference>
<dbReference type="RefSeq" id="WP_161004323.1">
    <property type="nucleotide sequence ID" value="NZ_WEZQ01000019.1"/>
</dbReference>
<evidence type="ECO:0000256" key="1">
    <source>
        <dbReference type="SAM" id="Phobius"/>
    </source>
</evidence>
<dbReference type="AlphaFoldDB" id="A0A6N9I584"/>
<keyword evidence="1" id="KW-0472">Membrane</keyword>
<reference evidence="2 3" key="1">
    <citation type="journal article" date="2019" name="Appl. Environ. Microbiol.">
        <title>Genetic determinants of hydroxycinnamic acid metabolism in heterofermentative lactobacilli.</title>
        <authorList>
            <person name="Gaur G."/>
            <person name="Oh J.H."/>
            <person name="Filannino P."/>
            <person name="Gobbetti M."/>
            <person name="van Pijkeren J.P."/>
            <person name="Ganzle M.G."/>
        </authorList>
    </citation>
    <scope>NUCLEOTIDE SEQUENCE [LARGE SCALE GENOMIC DNA]</scope>
    <source>
        <strain evidence="2 3">C5</strain>
    </source>
</reference>
<feature type="transmembrane region" description="Helical" evidence="1">
    <location>
        <begin position="12"/>
        <end position="34"/>
    </location>
</feature>
<gene>
    <name evidence="2" type="ORF">GB993_11045</name>
</gene>
<keyword evidence="1" id="KW-1133">Transmembrane helix</keyword>
<comment type="caution">
    <text evidence="2">The sequence shown here is derived from an EMBL/GenBank/DDBJ whole genome shotgun (WGS) entry which is preliminary data.</text>
</comment>
<dbReference type="OrthoDB" id="9905980at2"/>
<name>A0A6N9I584_9LACO</name>
<organism evidence="2 3">
    <name type="scientific">Furfurilactobacillus milii</name>
    <dbReference type="NCBI Taxonomy" id="2888272"/>
    <lineage>
        <taxon>Bacteria</taxon>
        <taxon>Bacillati</taxon>
        <taxon>Bacillota</taxon>
        <taxon>Bacilli</taxon>
        <taxon>Lactobacillales</taxon>
        <taxon>Lactobacillaceae</taxon>
        <taxon>Furfurilactobacillus</taxon>
    </lineage>
</organism>
<evidence type="ECO:0000313" key="2">
    <source>
        <dbReference type="EMBL" id="MYV18038.1"/>
    </source>
</evidence>
<sequence>MKVSGDTKLRTAFVMPTAIFLMTMTLTILLIQLMTYESTIYAQRNERKYWQIQTIVNEVSLMQARHSQQISFSFSEGKATLKNSQIKIILTSGETASYQVWERKHNLK</sequence>
<proteinExistence type="predicted"/>